<keyword evidence="8" id="KW-0807">Transducer</keyword>
<keyword evidence="4" id="KW-0297">G-protein coupled receptor</keyword>
<feature type="non-terminal residue" evidence="10">
    <location>
        <position position="304"/>
    </location>
</feature>
<evidence type="ECO:0000256" key="6">
    <source>
        <dbReference type="ARBA" id="ARBA00023157"/>
    </source>
</evidence>
<dbReference type="GO" id="GO:0045202">
    <property type="term" value="C:synapse"/>
    <property type="evidence" value="ECO:0007669"/>
    <property type="project" value="GOC"/>
</dbReference>
<evidence type="ECO:0008006" key="12">
    <source>
        <dbReference type="Google" id="ProtNLM"/>
    </source>
</evidence>
<proteinExistence type="predicted"/>
<comment type="subcellular location">
    <subcellularLocation>
        <location evidence="1">Membrane</location>
        <topology evidence="1">Multi-pass membrane protein</topology>
    </subcellularLocation>
</comment>
<dbReference type="PRINTS" id="PR00237">
    <property type="entry name" value="GPCRRHODOPSN"/>
</dbReference>
<name>A0A7R9Q9J7_9ACAR</name>
<dbReference type="PANTHER" id="PTHR24248">
    <property type="entry name" value="ADRENERGIC RECEPTOR-RELATED G-PROTEIN COUPLED RECEPTOR"/>
    <property type="match status" value="1"/>
</dbReference>
<evidence type="ECO:0000313" key="11">
    <source>
        <dbReference type="Proteomes" id="UP000759131"/>
    </source>
</evidence>
<protein>
    <recommendedName>
        <fullName evidence="12">G-protein coupled receptors family 1 profile domain-containing protein</fullName>
    </recommendedName>
</protein>
<dbReference type="SUPFAM" id="SSF81321">
    <property type="entry name" value="Family A G protein-coupled receptor-like"/>
    <property type="match status" value="1"/>
</dbReference>
<sequence length="304" mass="34298">MILFIDETNLRNTIKMEIEDNMDLKSSSFINVTLAFWTNDNGLAIPPQALHQHNDNENSQLFDTLNEANNYEKHSNQLLNANTGEKPISDVNRNEPTVQRLISSLLSDQFLAPKEESALNGNDNISGSLIANITKRVFENLTDVTNDTLLCSELTTNDCIWRNMTATDNSTHDLAHTPHPDRVYWALFLVILPILALFGNILVILRTLQTVTNWFIVSLAFADLFVTIPMVFSLYVMAQTYGLVEASQPSIRHLLSMIDVMQAKCETQFGLHFQCIGAQTYVLLILYISVVSIDSSLFNNRLIE</sequence>
<dbReference type="Proteomes" id="UP000759131">
    <property type="component" value="Unassembled WGS sequence"/>
</dbReference>
<keyword evidence="6" id="KW-1015">Disulfide bond</keyword>
<feature type="transmembrane region" description="Helical" evidence="9">
    <location>
        <begin position="183"/>
        <end position="205"/>
    </location>
</feature>
<evidence type="ECO:0000256" key="3">
    <source>
        <dbReference type="ARBA" id="ARBA00022989"/>
    </source>
</evidence>
<dbReference type="InterPro" id="IPR000276">
    <property type="entry name" value="GPCR_Rhodpsn"/>
</dbReference>
<feature type="transmembrane region" description="Helical" evidence="9">
    <location>
        <begin position="278"/>
        <end position="298"/>
    </location>
</feature>
<evidence type="ECO:0000256" key="1">
    <source>
        <dbReference type="ARBA" id="ARBA00004141"/>
    </source>
</evidence>
<accession>A0A7R9Q9J7</accession>
<dbReference type="Gene3D" id="1.20.1070.10">
    <property type="entry name" value="Rhodopsin 7-helix transmembrane proteins"/>
    <property type="match status" value="1"/>
</dbReference>
<gene>
    <name evidence="10" type="ORF">OSB1V03_LOCUS16949</name>
</gene>
<keyword evidence="11" id="KW-1185">Reference proteome</keyword>
<reference evidence="10" key="1">
    <citation type="submission" date="2020-11" db="EMBL/GenBank/DDBJ databases">
        <authorList>
            <person name="Tran Van P."/>
        </authorList>
    </citation>
    <scope>NUCLEOTIDE SEQUENCE</scope>
</reference>
<evidence type="ECO:0000256" key="4">
    <source>
        <dbReference type="ARBA" id="ARBA00023040"/>
    </source>
</evidence>
<keyword evidence="7" id="KW-0675">Receptor</keyword>
<dbReference type="EMBL" id="OC874199">
    <property type="protein sequence ID" value="CAD7637347.1"/>
    <property type="molecule type" value="Genomic_DNA"/>
</dbReference>
<evidence type="ECO:0000256" key="9">
    <source>
        <dbReference type="SAM" id="Phobius"/>
    </source>
</evidence>
<dbReference type="OrthoDB" id="6508704at2759"/>
<dbReference type="PANTHER" id="PTHR24248:SF125">
    <property type="entry name" value="DOPAMINE D2-LIKE RECEPTOR"/>
    <property type="match status" value="1"/>
</dbReference>
<evidence type="ECO:0000256" key="8">
    <source>
        <dbReference type="ARBA" id="ARBA00023224"/>
    </source>
</evidence>
<dbReference type="GO" id="GO:0001591">
    <property type="term" value="F:dopamine neurotransmitter receptor activity, coupled via Gi/Go"/>
    <property type="evidence" value="ECO:0007669"/>
    <property type="project" value="TreeGrafter"/>
</dbReference>
<dbReference type="EMBL" id="CAJPIZ010019624">
    <property type="protein sequence ID" value="CAG2116994.1"/>
    <property type="molecule type" value="Genomic_DNA"/>
</dbReference>
<evidence type="ECO:0000256" key="7">
    <source>
        <dbReference type="ARBA" id="ARBA00023170"/>
    </source>
</evidence>
<keyword evidence="2 9" id="KW-0812">Transmembrane</keyword>
<dbReference type="AlphaFoldDB" id="A0A7R9Q9J7"/>
<organism evidence="10">
    <name type="scientific">Medioppia subpectinata</name>
    <dbReference type="NCBI Taxonomy" id="1979941"/>
    <lineage>
        <taxon>Eukaryota</taxon>
        <taxon>Metazoa</taxon>
        <taxon>Ecdysozoa</taxon>
        <taxon>Arthropoda</taxon>
        <taxon>Chelicerata</taxon>
        <taxon>Arachnida</taxon>
        <taxon>Acari</taxon>
        <taxon>Acariformes</taxon>
        <taxon>Sarcoptiformes</taxon>
        <taxon>Oribatida</taxon>
        <taxon>Brachypylina</taxon>
        <taxon>Oppioidea</taxon>
        <taxon>Oppiidae</taxon>
        <taxon>Medioppia</taxon>
    </lineage>
</organism>
<evidence type="ECO:0000256" key="2">
    <source>
        <dbReference type="ARBA" id="ARBA00022692"/>
    </source>
</evidence>
<dbReference type="GO" id="GO:0004930">
    <property type="term" value="F:G protein-coupled receptor activity"/>
    <property type="evidence" value="ECO:0007669"/>
    <property type="project" value="UniProtKB-KW"/>
</dbReference>
<dbReference type="GO" id="GO:0005886">
    <property type="term" value="C:plasma membrane"/>
    <property type="evidence" value="ECO:0007669"/>
    <property type="project" value="TreeGrafter"/>
</dbReference>
<keyword evidence="5 9" id="KW-0472">Membrane</keyword>
<feature type="transmembrane region" description="Helical" evidence="9">
    <location>
        <begin position="214"/>
        <end position="238"/>
    </location>
</feature>
<evidence type="ECO:0000256" key="5">
    <source>
        <dbReference type="ARBA" id="ARBA00023136"/>
    </source>
</evidence>
<evidence type="ECO:0000313" key="10">
    <source>
        <dbReference type="EMBL" id="CAD7637347.1"/>
    </source>
</evidence>
<keyword evidence="3 9" id="KW-1133">Transmembrane helix</keyword>